<keyword evidence="5" id="KW-1185">Reference proteome</keyword>
<gene>
    <name evidence="4" type="primary">GLOD5</name>
</gene>
<dbReference type="GeneTree" id="ENSGT00940000153941"/>
<dbReference type="AlphaFoldDB" id="A0A8D0GEZ5"/>
<dbReference type="InterPro" id="IPR004360">
    <property type="entry name" value="Glyas_Fos-R_dOase_dom"/>
</dbReference>
<evidence type="ECO:0000256" key="2">
    <source>
        <dbReference type="ARBA" id="ARBA00040140"/>
    </source>
</evidence>
<dbReference type="Gene3D" id="3.10.180.10">
    <property type="entry name" value="2,3-Dihydroxybiphenyl 1,2-Dioxygenase, domain 1"/>
    <property type="match status" value="1"/>
</dbReference>
<protein>
    <recommendedName>
        <fullName evidence="2">Glyoxalase domain-containing protein 5</fullName>
    </recommendedName>
</protein>
<organism evidence="4 5">
    <name type="scientific">Sphenodon punctatus</name>
    <name type="common">Tuatara</name>
    <name type="synonym">Hatteria punctata</name>
    <dbReference type="NCBI Taxonomy" id="8508"/>
    <lineage>
        <taxon>Eukaryota</taxon>
        <taxon>Metazoa</taxon>
        <taxon>Chordata</taxon>
        <taxon>Craniata</taxon>
        <taxon>Vertebrata</taxon>
        <taxon>Euteleostomi</taxon>
        <taxon>Lepidosauria</taxon>
        <taxon>Sphenodontia</taxon>
        <taxon>Sphenodontidae</taxon>
        <taxon>Sphenodon</taxon>
    </lineage>
</organism>
<dbReference type="Proteomes" id="UP000694392">
    <property type="component" value="Unplaced"/>
</dbReference>
<proteinExistence type="inferred from homology"/>
<feature type="domain" description="VOC" evidence="3">
    <location>
        <begin position="18"/>
        <end position="138"/>
    </location>
</feature>
<dbReference type="Ensembl" id="ENSSPUT00000007787.1">
    <property type="protein sequence ID" value="ENSSPUP00000007306.1"/>
    <property type="gene ID" value="ENSSPUG00000005659.1"/>
</dbReference>
<dbReference type="PROSITE" id="PS51819">
    <property type="entry name" value="VOC"/>
    <property type="match status" value="1"/>
</dbReference>
<dbReference type="PANTHER" id="PTHR21366:SF14">
    <property type="entry name" value="GLYOXALASE DOMAIN-CONTAINING PROTEIN 5"/>
    <property type="match status" value="1"/>
</dbReference>
<dbReference type="InterPro" id="IPR050383">
    <property type="entry name" value="GlyoxalaseI/FosfomycinResist"/>
</dbReference>
<dbReference type="Pfam" id="PF00903">
    <property type="entry name" value="Glyoxalase"/>
    <property type="match status" value="1"/>
</dbReference>
<evidence type="ECO:0000256" key="1">
    <source>
        <dbReference type="ARBA" id="ARBA00010363"/>
    </source>
</evidence>
<dbReference type="PANTHER" id="PTHR21366">
    <property type="entry name" value="GLYOXALASE FAMILY PROTEIN"/>
    <property type="match status" value="1"/>
</dbReference>
<evidence type="ECO:0000259" key="3">
    <source>
        <dbReference type="PROSITE" id="PS51819"/>
    </source>
</evidence>
<comment type="similarity">
    <text evidence="1">Belongs to the glyoxalase I family.</text>
</comment>
<name>A0A8D0GEZ5_SPHPU</name>
<reference evidence="4" key="2">
    <citation type="submission" date="2025-09" db="UniProtKB">
        <authorList>
            <consortium name="Ensembl"/>
        </authorList>
    </citation>
    <scope>IDENTIFICATION</scope>
</reference>
<evidence type="ECO:0000313" key="5">
    <source>
        <dbReference type="Proteomes" id="UP000694392"/>
    </source>
</evidence>
<sequence length="145" mass="16330">MMSDCGDRKVPSQCFILRMDHLVLTVKSIEDTMAFYSGVLGMEIITFKGNRKALCFGSQKFNLHEAGKEFEPKAHKPVPGSIDICLITETPLEQLMEHLKVWEVTIEEGPVTRTGASGPITSIYFRDPDRNLIELSNYITDSKPH</sequence>
<dbReference type="InterPro" id="IPR029068">
    <property type="entry name" value="Glyas_Bleomycin-R_OHBP_Dase"/>
</dbReference>
<dbReference type="InterPro" id="IPR037523">
    <property type="entry name" value="VOC_core"/>
</dbReference>
<reference evidence="4" key="1">
    <citation type="submission" date="2025-08" db="UniProtKB">
        <authorList>
            <consortium name="Ensembl"/>
        </authorList>
    </citation>
    <scope>IDENTIFICATION</scope>
</reference>
<evidence type="ECO:0000313" key="4">
    <source>
        <dbReference type="Ensembl" id="ENSSPUP00000007306.1"/>
    </source>
</evidence>
<dbReference type="CDD" id="cd07253">
    <property type="entry name" value="GLOD5"/>
    <property type="match status" value="1"/>
</dbReference>
<accession>A0A8D0GEZ5</accession>
<dbReference type="SUPFAM" id="SSF54593">
    <property type="entry name" value="Glyoxalase/Bleomycin resistance protein/Dihydroxybiphenyl dioxygenase"/>
    <property type="match status" value="1"/>
</dbReference>
<dbReference type="OMA" id="FGTHKIN"/>